<dbReference type="AlphaFoldDB" id="A0A0K2Y893"/>
<evidence type="ECO:0000313" key="1">
    <source>
        <dbReference type="EMBL" id="CRI35093.1"/>
    </source>
</evidence>
<reference evidence="2" key="1">
    <citation type="submission" date="2014-12" db="EMBL/GenBank/DDBJ databases">
        <authorList>
            <person name="Smet A."/>
        </authorList>
    </citation>
    <scope>NUCLEOTIDE SEQUENCE [LARGE SCALE GENOMIC DNA]</scope>
</reference>
<protein>
    <submittedName>
        <fullName evidence="1">Uncharacterized protein</fullName>
    </submittedName>
</protein>
<gene>
    <name evidence="1" type="ORF">HHE01_00910</name>
</gene>
<proteinExistence type="predicted"/>
<dbReference type="EMBL" id="CDMK01000003">
    <property type="protein sequence ID" value="CRI35093.1"/>
    <property type="molecule type" value="Genomic_DNA"/>
</dbReference>
<name>A0A0K2Y893_HELHE</name>
<dbReference type="Proteomes" id="UP000046090">
    <property type="component" value="Unassembled WGS sequence"/>
</dbReference>
<evidence type="ECO:0000313" key="2">
    <source>
        <dbReference type="Proteomes" id="UP000046090"/>
    </source>
</evidence>
<accession>A0A0K2Y893</accession>
<organism evidence="1 2">
    <name type="scientific">Helicobacter heilmannii</name>
    <dbReference type="NCBI Taxonomy" id="35817"/>
    <lineage>
        <taxon>Bacteria</taxon>
        <taxon>Pseudomonadati</taxon>
        <taxon>Campylobacterota</taxon>
        <taxon>Epsilonproteobacteria</taxon>
        <taxon>Campylobacterales</taxon>
        <taxon>Helicobacteraceae</taxon>
        <taxon>Helicobacter</taxon>
    </lineage>
</organism>
<sequence>MKGMIALIEQTSISDMKMDIKTKTIKIFLSLLLINTDICKSERQKVLKGLMRFFKAKANP</sequence>
<keyword evidence="2" id="KW-1185">Reference proteome</keyword>